<dbReference type="EMBL" id="JAYGHT010000135">
    <property type="protein sequence ID" value="MEA5521608.1"/>
    <property type="molecule type" value="Genomic_DNA"/>
</dbReference>
<organism evidence="2 3">
    <name type="scientific">Limnoraphis robusta CCNP1315</name>
    <dbReference type="NCBI Taxonomy" id="3110306"/>
    <lineage>
        <taxon>Bacteria</taxon>
        <taxon>Bacillati</taxon>
        <taxon>Cyanobacteriota</taxon>
        <taxon>Cyanophyceae</taxon>
        <taxon>Oscillatoriophycideae</taxon>
        <taxon>Oscillatoriales</taxon>
        <taxon>Sirenicapillariaceae</taxon>
        <taxon>Limnoraphis</taxon>
    </lineage>
</organism>
<evidence type="ECO:0000313" key="2">
    <source>
        <dbReference type="EMBL" id="MEA5521608.1"/>
    </source>
</evidence>
<keyword evidence="3" id="KW-1185">Reference proteome</keyword>
<accession>A0ABU5U643</accession>
<feature type="compositionally biased region" description="Polar residues" evidence="1">
    <location>
        <begin position="1"/>
        <end position="15"/>
    </location>
</feature>
<dbReference type="Proteomes" id="UP001301728">
    <property type="component" value="Unassembled WGS sequence"/>
</dbReference>
<dbReference type="RefSeq" id="WP_323273293.1">
    <property type="nucleotide sequence ID" value="NZ_JAYGHT010000135.1"/>
</dbReference>
<sequence>MPKFSSNSSKIQALTDTFGGTGKPENCDRKQEGTFRNANIRVLRG</sequence>
<name>A0ABU5U643_9CYAN</name>
<protein>
    <submittedName>
        <fullName evidence="2">Uncharacterized protein</fullName>
    </submittedName>
</protein>
<reference evidence="2 3" key="1">
    <citation type="submission" date="2023-12" db="EMBL/GenBank/DDBJ databases">
        <title>Baltic Sea Cyanobacteria.</title>
        <authorList>
            <person name="Delbaje E."/>
            <person name="Fewer D.P."/>
            <person name="Shishido T.K."/>
        </authorList>
    </citation>
    <scope>NUCLEOTIDE SEQUENCE [LARGE SCALE GENOMIC DNA]</scope>
    <source>
        <strain evidence="2 3">CCNP 1315</strain>
    </source>
</reference>
<proteinExistence type="predicted"/>
<feature type="region of interest" description="Disordered" evidence="1">
    <location>
        <begin position="1"/>
        <end position="45"/>
    </location>
</feature>
<gene>
    <name evidence="2" type="ORF">VB854_21965</name>
</gene>
<evidence type="ECO:0000313" key="3">
    <source>
        <dbReference type="Proteomes" id="UP001301728"/>
    </source>
</evidence>
<comment type="caution">
    <text evidence="2">The sequence shown here is derived from an EMBL/GenBank/DDBJ whole genome shotgun (WGS) entry which is preliminary data.</text>
</comment>
<evidence type="ECO:0000256" key="1">
    <source>
        <dbReference type="SAM" id="MobiDB-lite"/>
    </source>
</evidence>